<keyword evidence="6 8" id="KW-0456">Lyase</keyword>
<evidence type="ECO:0000256" key="8">
    <source>
        <dbReference type="RuleBase" id="RU003994"/>
    </source>
</evidence>
<evidence type="ECO:0000256" key="2">
    <source>
        <dbReference type="ARBA" id="ARBA00004714"/>
    </source>
</evidence>
<name>A0ABP0TK66_9BRYO</name>
<evidence type="ECO:0000313" key="9">
    <source>
        <dbReference type="EMBL" id="CAK9198151.1"/>
    </source>
</evidence>
<dbReference type="NCBIfam" id="NF033379">
    <property type="entry name" value="FrucBisAld_I"/>
    <property type="match status" value="1"/>
</dbReference>
<reference evidence="9" key="1">
    <citation type="submission" date="2024-02" db="EMBL/GenBank/DDBJ databases">
        <authorList>
            <consortium name="ELIXIR-Norway"/>
            <consortium name="Elixir Norway"/>
        </authorList>
    </citation>
    <scope>NUCLEOTIDE SEQUENCE</scope>
</reference>
<evidence type="ECO:0000256" key="5">
    <source>
        <dbReference type="ARBA" id="ARBA00023152"/>
    </source>
</evidence>
<dbReference type="EMBL" id="OZ019904">
    <property type="protein sequence ID" value="CAK9198151.1"/>
    <property type="molecule type" value="Genomic_DNA"/>
</dbReference>
<dbReference type="EC" id="4.1.2.13" evidence="4 8"/>
<protein>
    <recommendedName>
        <fullName evidence="4 8">Fructose-bisphosphate aldolase</fullName>
        <ecNumber evidence="4 8">4.1.2.13</ecNumber>
    </recommendedName>
</protein>
<dbReference type="PANTHER" id="PTHR11627">
    <property type="entry name" value="FRUCTOSE-BISPHOSPHATE ALDOLASE"/>
    <property type="match status" value="1"/>
</dbReference>
<evidence type="ECO:0000256" key="4">
    <source>
        <dbReference type="ARBA" id="ARBA00013068"/>
    </source>
</evidence>
<proteinExistence type="inferred from homology"/>
<dbReference type="SUPFAM" id="SSF51569">
    <property type="entry name" value="Aldolase"/>
    <property type="match status" value="1"/>
</dbReference>
<evidence type="ECO:0000313" key="10">
    <source>
        <dbReference type="Proteomes" id="UP001497512"/>
    </source>
</evidence>
<evidence type="ECO:0000256" key="7">
    <source>
        <dbReference type="ARBA" id="ARBA00023270"/>
    </source>
</evidence>
<dbReference type="Proteomes" id="UP001497512">
    <property type="component" value="Chromosome 12"/>
</dbReference>
<dbReference type="InterPro" id="IPR013785">
    <property type="entry name" value="Aldolase_TIM"/>
</dbReference>
<keyword evidence="7" id="KW-0704">Schiff base</keyword>
<dbReference type="PROSITE" id="PS00158">
    <property type="entry name" value="ALDOLASE_CLASS_I"/>
    <property type="match status" value="1"/>
</dbReference>
<comment type="catalytic activity">
    <reaction evidence="1 8">
        <text>beta-D-fructose 1,6-bisphosphate = D-glyceraldehyde 3-phosphate + dihydroxyacetone phosphate</text>
        <dbReference type="Rhea" id="RHEA:14729"/>
        <dbReference type="ChEBI" id="CHEBI:32966"/>
        <dbReference type="ChEBI" id="CHEBI:57642"/>
        <dbReference type="ChEBI" id="CHEBI:59776"/>
        <dbReference type="EC" id="4.1.2.13"/>
    </reaction>
</comment>
<dbReference type="Gene3D" id="3.20.20.70">
    <property type="entry name" value="Aldolase class I"/>
    <property type="match status" value="1"/>
</dbReference>
<keyword evidence="5 8" id="KW-0324">Glycolysis</keyword>
<comment type="similarity">
    <text evidence="3 8">Belongs to the class I fructose-bisphosphate aldolase family.</text>
</comment>
<evidence type="ECO:0000256" key="1">
    <source>
        <dbReference type="ARBA" id="ARBA00000441"/>
    </source>
</evidence>
<evidence type="ECO:0000256" key="6">
    <source>
        <dbReference type="ARBA" id="ARBA00023239"/>
    </source>
</evidence>
<sequence>MSAYTGKYAEELIATAKYVATPGKGILAADESTGTIGKRLASIKVENVESNRQALRELLFTAPDVSQYLSGVILFEETLYQKTLEGKPFVEVLQEGGVVPGIKVDKGTVDLAGTNGETTTQGHDGLAQRCQQYYKAGARFAKWRAVLKIGVIEPSELAIQQNAQGLARYAIICQENGLVPIVEPEILVDGSHSIEKCADITERVLAACYKALNDQKVLLEGTLLKPNMVTPGSEAPKVSPEEIAKFTVRALQRTVPPAVPGIVFLSGGQSEEEATLNLNAMNALNTIKPWTLSFSFGRALQATVLKTWAGKKENVEAAQKALYVRAKANSEATLGKYGGSAGAAGVGTESLHVKDYKY</sequence>
<evidence type="ECO:0000256" key="3">
    <source>
        <dbReference type="ARBA" id="ARBA00010387"/>
    </source>
</evidence>
<gene>
    <name evidence="9" type="ORF">CSSPTR1EN2_LOCUS4293</name>
</gene>
<organism evidence="9 10">
    <name type="scientific">Sphagnum troendelagicum</name>
    <dbReference type="NCBI Taxonomy" id="128251"/>
    <lineage>
        <taxon>Eukaryota</taxon>
        <taxon>Viridiplantae</taxon>
        <taxon>Streptophyta</taxon>
        <taxon>Embryophyta</taxon>
        <taxon>Bryophyta</taxon>
        <taxon>Sphagnophytina</taxon>
        <taxon>Sphagnopsida</taxon>
        <taxon>Sphagnales</taxon>
        <taxon>Sphagnaceae</taxon>
        <taxon>Sphagnum</taxon>
    </lineage>
</organism>
<keyword evidence="10" id="KW-1185">Reference proteome</keyword>
<dbReference type="Pfam" id="PF00274">
    <property type="entry name" value="Glycolytic"/>
    <property type="match status" value="1"/>
</dbReference>
<comment type="pathway">
    <text evidence="2">Carbohydrate degradation; glycolysis; D-glyceraldehyde 3-phosphate and glycerone phosphate from D-glucose: step 4/4.</text>
</comment>
<dbReference type="InterPro" id="IPR029768">
    <property type="entry name" value="Aldolase_I_AS"/>
</dbReference>
<dbReference type="InterPro" id="IPR000741">
    <property type="entry name" value="FBA_I"/>
</dbReference>
<dbReference type="CDD" id="cd00948">
    <property type="entry name" value="FBP_aldolase_I_a"/>
    <property type="match status" value="1"/>
</dbReference>
<accession>A0ABP0TK66</accession>